<name>X1MN90_9ZZZZ</name>
<dbReference type="PROSITE" id="PS51194">
    <property type="entry name" value="HELICASE_CTER"/>
    <property type="match status" value="1"/>
</dbReference>
<keyword evidence="2" id="KW-0347">Helicase</keyword>
<gene>
    <name evidence="4" type="ORF">S06H3_45354</name>
</gene>
<dbReference type="SUPFAM" id="SSF52540">
    <property type="entry name" value="P-loop containing nucleoside triphosphate hydrolases"/>
    <property type="match status" value="1"/>
</dbReference>
<dbReference type="GO" id="GO:0006281">
    <property type="term" value="P:DNA repair"/>
    <property type="evidence" value="ECO:0007669"/>
    <property type="project" value="InterPro"/>
</dbReference>
<keyword evidence="1" id="KW-0378">Hydrolase</keyword>
<proteinExistence type="predicted"/>
<dbReference type="AlphaFoldDB" id="X1MN90"/>
<keyword evidence="2" id="KW-0547">Nucleotide-binding</keyword>
<dbReference type="Pfam" id="PF00271">
    <property type="entry name" value="Helicase_C"/>
    <property type="match status" value="1"/>
</dbReference>
<dbReference type="SMART" id="SM00490">
    <property type="entry name" value="HELICc"/>
    <property type="match status" value="1"/>
</dbReference>
<dbReference type="GO" id="GO:0016787">
    <property type="term" value="F:hydrolase activity"/>
    <property type="evidence" value="ECO:0007669"/>
    <property type="project" value="UniProtKB-KW"/>
</dbReference>
<evidence type="ECO:0000256" key="1">
    <source>
        <dbReference type="ARBA" id="ARBA00022801"/>
    </source>
</evidence>
<dbReference type="InterPro" id="IPR047112">
    <property type="entry name" value="RecG/Mfd"/>
</dbReference>
<feature type="domain" description="Helicase C-terminal" evidence="3">
    <location>
        <begin position="9"/>
        <end position="164"/>
    </location>
</feature>
<evidence type="ECO:0000259" key="3">
    <source>
        <dbReference type="PROSITE" id="PS51194"/>
    </source>
</evidence>
<dbReference type="PANTHER" id="PTHR47964">
    <property type="entry name" value="ATP-DEPENDENT DNA HELICASE HOMOLOG RECG, CHLOROPLASTIC"/>
    <property type="match status" value="1"/>
</dbReference>
<dbReference type="EMBL" id="BARV01028307">
    <property type="protein sequence ID" value="GAI33107.1"/>
    <property type="molecule type" value="Genomic_DNA"/>
</dbReference>
<reference evidence="4" key="1">
    <citation type="journal article" date="2014" name="Front. Microbiol.">
        <title>High frequency of phylogenetically diverse reductive dehalogenase-homologous genes in deep subseafloor sedimentary metagenomes.</title>
        <authorList>
            <person name="Kawai M."/>
            <person name="Futagami T."/>
            <person name="Toyoda A."/>
            <person name="Takaki Y."/>
            <person name="Nishi S."/>
            <person name="Hori S."/>
            <person name="Arai W."/>
            <person name="Tsubouchi T."/>
            <person name="Morono Y."/>
            <person name="Uchiyama I."/>
            <person name="Ito T."/>
            <person name="Fujiyama A."/>
            <person name="Inagaki F."/>
            <person name="Takami H."/>
        </authorList>
    </citation>
    <scope>NUCLEOTIDE SEQUENCE</scope>
    <source>
        <strain evidence="4">Expedition CK06-06</strain>
    </source>
</reference>
<dbReference type="Gene3D" id="3.40.50.300">
    <property type="entry name" value="P-loop containing nucleotide triphosphate hydrolases"/>
    <property type="match status" value="1"/>
</dbReference>
<sequence length="206" mass="23320">FVLEYDNDLIRQAILNEIKRKGQIYFVHNRILDIEKVRQRLSRGLPEQIKIGVVHGQMPARQIELTMMKFLNCQIDVLISTAIIESGLDIPNVNTLIVNNADNFGLADLHQLRGRVGRFNRPAFAYLLLSPRGALTDQAEKRLAVLGEYSELGSGFKIAMQDLEIRGAGNLLGTQQHGFITAVGFDLYCRLLRETVDAFRKIKNEK</sequence>
<protein>
    <recommendedName>
        <fullName evidence="3">Helicase C-terminal domain-containing protein</fullName>
    </recommendedName>
</protein>
<dbReference type="InterPro" id="IPR027417">
    <property type="entry name" value="P-loop_NTPase"/>
</dbReference>
<evidence type="ECO:0000256" key="2">
    <source>
        <dbReference type="ARBA" id="ARBA00022806"/>
    </source>
</evidence>
<feature type="non-terminal residue" evidence="4">
    <location>
        <position position="1"/>
    </location>
</feature>
<dbReference type="InterPro" id="IPR001650">
    <property type="entry name" value="Helicase_C-like"/>
</dbReference>
<accession>X1MN90</accession>
<keyword evidence="2" id="KW-0067">ATP-binding</keyword>
<dbReference type="GO" id="GO:0003678">
    <property type="term" value="F:DNA helicase activity"/>
    <property type="evidence" value="ECO:0007669"/>
    <property type="project" value="TreeGrafter"/>
</dbReference>
<organism evidence="4">
    <name type="scientific">marine sediment metagenome</name>
    <dbReference type="NCBI Taxonomy" id="412755"/>
    <lineage>
        <taxon>unclassified sequences</taxon>
        <taxon>metagenomes</taxon>
        <taxon>ecological metagenomes</taxon>
    </lineage>
</organism>
<comment type="caution">
    <text evidence="4">The sequence shown here is derived from an EMBL/GenBank/DDBJ whole genome shotgun (WGS) entry which is preliminary data.</text>
</comment>
<dbReference type="PANTHER" id="PTHR47964:SF1">
    <property type="entry name" value="ATP-DEPENDENT DNA HELICASE HOMOLOG RECG, CHLOROPLASTIC"/>
    <property type="match status" value="1"/>
</dbReference>
<evidence type="ECO:0000313" key="4">
    <source>
        <dbReference type="EMBL" id="GAI33107.1"/>
    </source>
</evidence>